<comment type="similarity">
    <text evidence="1">Belongs to the helicase family.</text>
</comment>
<dbReference type="Pfam" id="PF05970">
    <property type="entry name" value="PIF1"/>
    <property type="match status" value="1"/>
</dbReference>
<dbReference type="Proteomes" id="UP001210211">
    <property type="component" value="Unassembled WGS sequence"/>
</dbReference>
<dbReference type="GO" id="GO:0016787">
    <property type="term" value="F:hydrolase activity"/>
    <property type="evidence" value="ECO:0007669"/>
    <property type="project" value="UniProtKB-KW"/>
</dbReference>
<dbReference type="EMBL" id="JAMRDG010000001">
    <property type="protein sequence ID" value="KAJ3702966.1"/>
    <property type="molecule type" value="Genomic_DNA"/>
</dbReference>
<dbReference type="InterPro" id="IPR025476">
    <property type="entry name" value="Helitron_helicase-like"/>
</dbReference>
<feature type="domain" description="DNA helicase Pif1-like DEAD-box helicase" evidence="3">
    <location>
        <begin position="1161"/>
        <end position="1375"/>
    </location>
</feature>
<dbReference type="GO" id="GO:0006310">
    <property type="term" value="P:DNA recombination"/>
    <property type="evidence" value="ECO:0007669"/>
    <property type="project" value="UniProtKB-KW"/>
</dbReference>
<evidence type="ECO:0000259" key="4">
    <source>
        <dbReference type="Pfam" id="PF14214"/>
    </source>
</evidence>
<comment type="catalytic activity">
    <reaction evidence="1">
        <text>ATP + H2O = ADP + phosphate + H(+)</text>
        <dbReference type="Rhea" id="RHEA:13065"/>
        <dbReference type="ChEBI" id="CHEBI:15377"/>
        <dbReference type="ChEBI" id="CHEBI:15378"/>
        <dbReference type="ChEBI" id="CHEBI:30616"/>
        <dbReference type="ChEBI" id="CHEBI:43474"/>
        <dbReference type="ChEBI" id="CHEBI:456216"/>
        <dbReference type="EC" id="5.6.2.3"/>
    </reaction>
</comment>
<evidence type="ECO:0000313" key="5">
    <source>
        <dbReference type="EMBL" id="KAJ3702966.1"/>
    </source>
</evidence>
<proteinExistence type="inferred from homology"/>
<keyword evidence="1" id="KW-0067">ATP-binding</keyword>
<keyword evidence="1" id="KW-0547">Nucleotide-binding</keyword>
<keyword evidence="1" id="KW-0347">Helicase</keyword>
<dbReference type="Pfam" id="PF14214">
    <property type="entry name" value="Helitron_like_N"/>
    <property type="match status" value="1"/>
</dbReference>
<keyword evidence="1" id="KW-0234">DNA repair</keyword>
<keyword evidence="1" id="KW-0378">Hydrolase</keyword>
<sequence>MDFIWCLRSCCCSSTWVLSVLLLPFPSVFPCVLFWSRLGVGLFSSSVFWRIRFFAFSDGSHSSSLLCGHSDVYGSFLRVSAVPRKFGAIAGAVFGVYLQEFFFGLCLLSSLLYRGHVRELRRRGRPLRSRACLPGTVPGRNPHLENTRGPVAGPAFGLRSRAFQLASVSVAGLDSTSVSGAAADAGSAAVYGGPPVLDLAERYRSYLGPEPVLLDFGNPDHVCSDCDALFWYEERSSSLSESGNPVYNLCCRNGRVSLPPIEDPPEPLRTLLDPSNGPDSVHFVANIRTYNSMFAFTSMGVRIDHQINRSTGPYVFRVSGQICHRIGSLVPAEGHRPSYAQLYFYDTGNEIENRIASLPGDSPMNRPREHIVRQIRDMLDQYNPIAQGFRSLQNRLGSRLDDDFRIRISSSRRQGSVQYSAPAADEVVGLVVGDLDEDHSRRDIIVQSRGGHLERINPLHKKYFALQYPLILTRGEDSYTEDIEYDTSAPGSSSVQRPHVTMLEYYRYRLHFRAGEGHSLFRSGRLFQQICVDMYACIEDARLNYLYHNQDSLRIDTMKNIRTAVLQGDMFGYQVGKRFILPASFVGGPRYLFQNYQDALAICRSLGPPHLFITFTCNPAWAEIRRNLIGTQQPTDRPDLVCRVFKMKLNEMIRDIRDRKCFGAVAALIYTVEFQKRGLPHVHIVVWLADHAALSNPTAVDSIISAELPDPVVDPEGYAVVSRFMLHGPCGTSRPTSPCMEDGKCKKFFPKEFVESTILTHDDFVQYRRRNLGITAEKNGSLLDNRHVVPYNIKMLVKYDAHINVERCHSSSMVKYLFKYLSKGHDRTMVSIDAASGSSSRRSSQQPSTSSGQQETAQTAIDEIRHYLDCRYLTPHESIWRMFSFDIHYSMPSVERLPVHLPSENNIVFGDFQELEQLAPGESSGLTKLLAWFELNKTDELARELTYIEIPTKFTWRQNEKIWARRKQNRKRLAMMLFIHPGVGELYYLRMLLNVVRGPTSFEEVRTINGTLYPSFKDACDVLGLLDNDNEWLYTLQEAGAFASSQQMRKLFVDILLYSEVTNVLDLWNACWKLMGDDILHRIRNQYRIPQFNCSDAMLRNHILYELEDMLISRGRSLQFVKLPEPSEERIYQPDNTLIAQQLSYNTLELRQQAPALLSGLNHEQKTILDCIICSIQNRQGKLFFVYGPGGTGKTYLWSAITAKLRSEGKIVLTVASSGLSSLLLQGGVTAYSRFKIPIQLNKHSTCDIKKNSQLARLILSASLVIWDEAPMSNKFCFEALDRTMRDIFGTRDPALAHVPFGGMTIVLGGDFRQTLPVVAHGTRHDTITASIVHSYLWDRFIVLRLTQNMRLMRCDGNPIETARIAEFATWLLELCPRSQYFMTYFLSLC</sequence>
<reference evidence="5 6" key="1">
    <citation type="journal article" date="2022" name="Cell">
        <title>Repeat-based holocentromeres influence genome architecture and karyotype evolution.</title>
        <authorList>
            <person name="Hofstatter P.G."/>
            <person name="Thangavel G."/>
            <person name="Lux T."/>
            <person name="Neumann P."/>
            <person name="Vondrak T."/>
            <person name="Novak P."/>
            <person name="Zhang M."/>
            <person name="Costa L."/>
            <person name="Castellani M."/>
            <person name="Scott A."/>
            <person name="Toegelov H."/>
            <person name="Fuchs J."/>
            <person name="Mata-Sucre Y."/>
            <person name="Dias Y."/>
            <person name="Vanzela A.L.L."/>
            <person name="Huettel B."/>
            <person name="Almeida C.C.S."/>
            <person name="Simkova H."/>
            <person name="Souza G."/>
            <person name="Pedrosa-Harand A."/>
            <person name="Macas J."/>
            <person name="Mayer K.F.X."/>
            <person name="Houben A."/>
            <person name="Marques A."/>
        </authorList>
    </citation>
    <scope>NUCLEOTIDE SEQUENCE [LARGE SCALE GENOMIC DNA]</scope>
    <source>
        <strain evidence="5">RhyTen1mFocal</strain>
    </source>
</reference>
<dbReference type="PANTHER" id="PTHR10492">
    <property type="match status" value="1"/>
</dbReference>
<protein>
    <recommendedName>
        <fullName evidence="1">ATP-dependent DNA helicase</fullName>
        <ecNumber evidence="1">5.6.2.3</ecNumber>
    </recommendedName>
</protein>
<name>A0AAD5ZS23_9POAL</name>
<keyword evidence="1" id="KW-0227">DNA damage</keyword>
<evidence type="ECO:0000259" key="3">
    <source>
        <dbReference type="Pfam" id="PF05970"/>
    </source>
</evidence>
<evidence type="ECO:0000256" key="2">
    <source>
        <dbReference type="SAM" id="MobiDB-lite"/>
    </source>
</evidence>
<evidence type="ECO:0000313" key="6">
    <source>
        <dbReference type="Proteomes" id="UP001210211"/>
    </source>
</evidence>
<dbReference type="GO" id="GO:0005524">
    <property type="term" value="F:ATP binding"/>
    <property type="evidence" value="ECO:0007669"/>
    <property type="project" value="UniProtKB-KW"/>
</dbReference>
<accession>A0AAD5ZS23</accession>
<organism evidence="5 6">
    <name type="scientific">Rhynchospora tenuis</name>
    <dbReference type="NCBI Taxonomy" id="198213"/>
    <lineage>
        <taxon>Eukaryota</taxon>
        <taxon>Viridiplantae</taxon>
        <taxon>Streptophyta</taxon>
        <taxon>Embryophyta</taxon>
        <taxon>Tracheophyta</taxon>
        <taxon>Spermatophyta</taxon>
        <taxon>Magnoliopsida</taxon>
        <taxon>Liliopsida</taxon>
        <taxon>Poales</taxon>
        <taxon>Cyperaceae</taxon>
        <taxon>Cyperoideae</taxon>
        <taxon>Rhynchosporeae</taxon>
        <taxon>Rhynchospora</taxon>
    </lineage>
</organism>
<feature type="compositionally biased region" description="Low complexity" evidence="2">
    <location>
        <begin position="836"/>
        <end position="854"/>
    </location>
</feature>
<dbReference type="GO" id="GO:0000723">
    <property type="term" value="P:telomere maintenance"/>
    <property type="evidence" value="ECO:0007669"/>
    <property type="project" value="InterPro"/>
</dbReference>
<comment type="cofactor">
    <cofactor evidence="1">
        <name>Mg(2+)</name>
        <dbReference type="ChEBI" id="CHEBI:18420"/>
    </cofactor>
</comment>
<dbReference type="PANTHER" id="PTHR10492:SF57">
    <property type="entry name" value="ATP-DEPENDENT DNA HELICASE"/>
    <property type="match status" value="1"/>
</dbReference>
<dbReference type="GO" id="GO:0043139">
    <property type="term" value="F:5'-3' DNA helicase activity"/>
    <property type="evidence" value="ECO:0007669"/>
    <property type="project" value="UniProtKB-EC"/>
</dbReference>
<dbReference type="InterPro" id="IPR027417">
    <property type="entry name" value="P-loop_NTPase"/>
</dbReference>
<feature type="domain" description="Helitron helicase-like" evidence="4">
    <location>
        <begin position="505"/>
        <end position="686"/>
    </location>
</feature>
<gene>
    <name evidence="5" type="ORF">LUZ61_006671</name>
</gene>
<dbReference type="InterPro" id="IPR010285">
    <property type="entry name" value="DNA_helicase_pif1-like_DEAD"/>
</dbReference>
<dbReference type="Gene3D" id="3.40.50.300">
    <property type="entry name" value="P-loop containing nucleotide triphosphate hydrolases"/>
    <property type="match status" value="1"/>
</dbReference>
<keyword evidence="6" id="KW-1185">Reference proteome</keyword>
<dbReference type="GO" id="GO:0006281">
    <property type="term" value="P:DNA repair"/>
    <property type="evidence" value="ECO:0007669"/>
    <property type="project" value="UniProtKB-KW"/>
</dbReference>
<dbReference type="EC" id="5.6.2.3" evidence="1"/>
<dbReference type="SUPFAM" id="SSF52540">
    <property type="entry name" value="P-loop containing nucleoside triphosphate hydrolases"/>
    <property type="match status" value="1"/>
</dbReference>
<comment type="caution">
    <text evidence="5">The sequence shown here is derived from an EMBL/GenBank/DDBJ whole genome shotgun (WGS) entry which is preliminary data.</text>
</comment>
<evidence type="ECO:0000256" key="1">
    <source>
        <dbReference type="RuleBase" id="RU363044"/>
    </source>
</evidence>
<feature type="region of interest" description="Disordered" evidence="2">
    <location>
        <begin position="834"/>
        <end position="857"/>
    </location>
</feature>
<keyword evidence="1" id="KW-0233">DNA recombination</keyword>